<comment type="caution">
    <text evidence="2">The sequence shown here is derived from an EMBL/GenBank/DDBJ whole genome shotgun (WGS) entry which is preliminary data.</text>
</comment>
<accession>A0AAD7HN53</accession>
<dbReference type="Proteomes" id="UP001215598">
    <property type="component" value="Unassembled WGS sequence"/>
</dbReference>
<proteinExistence type="predicted"/>
<feature type="region of interest" description="Disordered" evidence="1">
    <location>
        <begin position="90"/>
        <end position="122"/>
    </location>
</feature>
<dbReference type="AlphaFoldDB" id="A0AAD7HN53"/>
<sequence>MTRCLSVQWGGTIHRLRRAYGSAARRDCSRAIDVDPTRQRKDWAWPKDAPTSLPCAFLPSVLMERCTFDVHPTFLDSYHCGPPSSRTVAKVEAAGDPAPSRTPTNPPASNICALRYRDGDAR</sequence>
<evidence type="ECO:0000313" key="3">
    <source>
        <dbReference type="Proteomes" id="UP001215598"/>
    </source>
</evidence>
<reference evidence="2" key="1">
    <citation type="submission" date="2023-03" db="EMBL/GenBank/DDBJ databases">
        <title>Massive genome expansion in bonnet fungi (Mycena s.s.) driven by repeated elements and novel gene families across ecological guilds.</title>
        <authorList>
            <consortium name="Lawrence Berkeley National Laboratory"/>
            <person name="Harder C.B."/>
            <person name="Miyauchi S."/>
            <person name="Viragh M."/>
            <person name="Kuo A."/>
            <person name="Thoen E."/>
            <person name="Andreopoulos B."/>
            <person name="Lu D."/>
            <person name="Skrede I."/>
            <person name="Drula E."/>
            <person name="Henrissat B."/>
            <person name="Morin E."/>
            <person name="Kohler A."/>
            <person name="Barry K."/>
            <person name="LaButti K."/>
            <person name="Morin E."/>
            <person name="Salamov A."/>
            <person name="Lipzen A."/>
            <person name="Mereny Z."/>
            <person name="Hegedus B."/>
            <person name="Baldrian P."/>
            <person name="Stursova M."/>
            <person name="Weitz H."/>
            <person name="Taylor A."/>
            <person name="Grigoriev I.V."/>
            <person name="Nagy L.G."/>
            <person name="Martin F."/>
            <person name="Kauserud H."/>
        </authorList>
    </citation>
    <scope>NUCLEOTIDE SEQUENCE</scope>
    <source>
        <strain evidence="2">CBHHK182m</strain>
    </source>
</reference>
<name>A0AAD7HN53_9AGAR</name>
<dbReference type="EMBL" id="JARKIB010000202">
    <property type="protein sequence ID" value="KAJ7724531.1"/>
    <property type="molecule type" value="Genomic_DNA"/>
</dbReference>
<organism evidence="2 3">
    <name type="scientific">Mycena metata</name>
    <dbReference type="NCBI Taxonomy" id="1033252"/>
    <lineage>
        <taxon>Eukaryota</taxon>
        <taxon>Fungi</taxon>
        <taxon>Dikarya</taxon>
        <taxon>Basidiomycota</taxon>
        <taxon>Agaricomycotina</taxon>
        <taxon>Agaricomycetes</taxon>
        <taxon>Agaricomycetidae</taxon>
        <taxon>Agaricales</taxon>
        <taxon>Marasmiineae</taxon>
        <taxon>Mycenaceae</taxon>
        <taxon>Mycena</taxon>
    </lineage>
</organism>
<evidence type="ECO:0000313" key="2">
    <source>
        <dbReference type="EMBL" id="KAJ7724531.1"/>
    </source>
</evidence>
<evidence type="ECO:0000256" key="1">
    <source>
        <dbReference type="SAM" id="MobiDB-lite"/>
    </source>
</evidence>
<protein>
    <submittedName>
        <fullName evidence="2">Uncharacterized protein</fullName>
    </submittedName>
</protein>
<keyword evidence="3" id="KW-1185">Reference proteome</keyword>
<gene>
    <name evidence="2" type="ORF">B0H16DRAFT_1736722</name>
</gene>